<dbReference type="Proteomes" id="UP000007755">
    <property type="component" value="Unassembled WGS sequence"/>
</dbReference>
<proteinExistence type="predicted"/>
<accession>F4WVV5</accession>
<dbReference type="EMBL" id="GL888398">
    <property type="protein sequence ID" value="EGI61685.1"/>
    <property type="molecule type" value="Genomic_DNA"/>
</dbReference>
<feature type="region of interest" description="Disordered" evidence="1">
    <location>
        <begin position="37"/>
        <end position="60"/>
    </location>
</feature>
<evidence type="ECO:0000313" key="2">
    <source>
        <dbReference type="EMBL" id="EGI61685.1"/>
    </source>
</evidence>
<name>F4WVV5_ACREC</name>
<reference evidence="2" key="1">
    <citation type="submission" date="2011-02" db="EMBL/GenBank/DDBJ databases">
        <title>The genome of the leaf-cutting ant Acromyrmex echinatior suggests key adaptations to social evolution and fungus farming.</title>
        <authorList>
            <person name="Nygaard S."/>
            <person name="Zhang G."/>
        </authorList>
    </citation>
    <scope>NUCLEOTIDE SEQUENCE</scope>
</reference>
<keyword evidence="3" id="KW-1185">Reference proteome</keyword>
<dbReference type="AlphaFoldDB" id="F4WVV5"/>
<gene>
    <name evidence="2" type="ORF">G5I_10058</name>
</gene>
<evidence type="ECO:0000256" key="1">
    <source>
        <dbReference type="SAM" id="MobiDB-lite"/>
    </source>
</evidence>
<protein>
    <submittedName>
        <fullName evidence="2">Uncharacterized protein</fullName>
    </submittedName>
</protein>
<feature type="compositionally biased region" description="Low complexity" evidence="1">
    <location>
        <begin position="1"/>
        <end position="10"/>
    </location>
</feature>
<dbReference type="InParanoid" id="F4WVV5"/>
<sequence length="119" mass="13396">MTTMAATAAADESSGVDRKDGKDVHFAKSSLRIAVQRRRESADTKRDDQNEYNQWRKEEKERSEQLECRFILACCEEKRILFIFPAALAATLLVRCKVFYDGSSVPTAPLLNGIRPEAG</sequence>
<feature type="region of interest" description="Disordered" evidence="1">
    <location>
        <begin position="1"/>
        <end position="23"/>
    </location>
</feature>
<evidence type="ECO:0000313" key="3">
    <source>
        <dbReference type="Proteomes" id="UP000007755"/>
    </source>
</evidence>
<organism evidence="3">
    <name type="scientific">Acromyrmex echinatior</name>
    <name type="common">Panamanian leafcutter ant</name>
    <name type="synonym">Acromyrmex octospinosus echinatior</name>
    <dbReference type="NCBI Taxonomy" id="103372"/>
    <lineage>
        <taxon>Eukaryota</taxon>
        <taxon>Metazoa</taxon>
        <taxon>Ecdysozoa</taxon>
        <taxon>Arthropoda</taxon>
        <taxon>Hexapoda</taxon>
        <taxon>Insecta</taxon>
        <taxon>Pterygota</taxon>
        <taxon>Neoptera</taxon>
        <taxon>Endopterygota</taxon>
        <taxon>Hymenoptera</taxon>
        <taxon>Apocrita</taxon>
        <taxon>Aculeata</taxon>
        <taxon>Formicoidea</taxon>
        <taxon>Formicidae</taxon>
        <taxon>Myrmicinae</taxon>
        <taxon>Acromyrmex</taxon>
    </lineage>
</organism>